<keyword evidence="11" id="KW-0274">FAD</keyword>
<evidence type="ECO:0000256" key="5">
    <source>
        <dbReference type="ARBA" id="ARBA00004752"/>
    </source>
</evidence>
<keyword evidence="9" id="KW-0132">Cell division</keyword>
<evidence type="ECO:0000256" key="11">
    <source>
        <dbReference type="ARBA" id="ARBA00022827"/>
    </source>
</evidence>
<dbReference type="SUPFAM" id="SSF56194">
    <property type="entry name" value="Uridine diphospho-N-Acetylenolpyruvylglucosamine reductase, MurB, C-terminal domain"/>
    <property type="match status" value="1"/>
</dbReference>
<keyword evidence="16" id="KW-0576">Peroxisome</keyword>
<dbReference type="InterPro" id="IPR036318">
    <property type="entry name" value="FAD-bd_PCMH-like_sf"/>
</dbReference>
<dbReference type="InterPro" id="IPR016167">
    <property type="entry name" value="FAD-bd_PCMH_sub1"/>
</dbReference>
<evidence type="ECO:0000256" key="1">
    <source>
        <dbReference type="ARBA" id="ARBA00001974"/>
    </source>
</evidence>
<evidence type="ECO:0000256" key="12">
    <source>
        <dbReference type="ARBA" id="ARBA00022857"/>
    </source>
</evidence>
<feature type="domain" description="FAD-binding PCMH-type" evidence="20">
    <location>
        <begin position="11"/>
        <end position="181"/>
    </location>
</feature>
<comment type="cofactor">
    <cofactor evidence="1">
        <name>FAD</name>
        <dbReference type="ChEBI" id="CHEBI:57692"/>
    </cofactor>
</comment>
<evidence type="ECO:0000259" key="20">
    <source>
        <dbReference type="PROSITE" id="PS51387"/>
    </source>
</evidence>
<dbReference type="SUPFAM" id="SSF56176">
    <property type="entry name" value="FAD-binding/transporter-associated domain-like"/>
    <property type="match status" value="1"/>
</dbReference>
<dbReference type="PANTHER" id="PTHR21071:SF4">
    <property type="entry name" value="UDP-N-ACETYLENOLPYRUVOYLGLUCOSAMINE REDUCTASE"/>
    <property type="match status" value="1"/>
</dbReference>
<name>A0ABQ7PU07_PLUXY</name>
<evidence type="ECO:0000256" key="17">
    <source>
        <dbReference type="ARBA" id="ARBA00023306"/>
    </source>
</evidence>
<evidence type="ECO:0000256" key="3">
    <source>
        <dbReference type="ARBA" id="ARBA00004275"/>
    </source>
</evidence>
<organism evidence="21 22">
    <name type="scientific">Plutella xylostella</name>
    <name type="common">Diamondback moth</name>
    <name type="synonym">Plutella maculipennis</name>
    <dbReference type="NCBI Taxonomy" id="51655"/>
    <lineage>
        <taxon>Eukaryota</taxon>
        <taxon>Metazoa</taxon>
        <taxon>Ecdysozoa</taxon>
        <taxon>Arthropoda</taxon>
        <taxon>Hexapoda</taxon>
        <taxon>Insecta</taxon>
        <taxon>Pterygota</taxon>
        <taxon>Neoptera</taxon>
        <taxon>Endopterygota</taxon>
        <taxon>Lepidoptera</taxon>
        <taxon>Glossata</taxon>
        <taxon>Ditrysia</taxon>
        <taxon>Yponomeutoidea</taxon>
        <taxon>Plutellidae</taxon>
        <taxon>Plutella</taxon>
    </lineage>
</organism>
<dbReference type="InterPro" id="IPR016166">
    <property type="entry name" value="FAD-bd_PCMH"/>
</dbReference>
<evidence type="ECO:0000256" key="8">
    <source>
        <dbReference type="ARBA" id="ARBA00022490"/>
    </source>
</evidence>
<reference evidence="21 22" key="1">
    <citation type="submission" date="2021-06" db="EMBL/GenBank/DDBJ databases">
        <title>A haploid diamondback moth (Plutella xylostella L.) genome assembly resolves 31 chromosomes and identifies a diamide resistance mutation.</title>
        <authorList>
            <person name="Ward C.M."/>
            <person name="Perry K.D."/>
            <person name="Baker G."/>
            <person name="Powis K."/>
            <person name="Heckel D.G."/>
            <person name="Baxter S.W."/>
        </authorList>
    </citation>
    <scope>NUCLEOTIDE SEQUENCE [LARGE SCALE GENOMIC DNA]</scope>
    <source>
        <strain evidence="21 22">LV</strain>
        <tissue evidence="21">Single pupa</tissue>
    </source>
</reference>
<evidence type="ECO:0000256" key="14">
    <source>
        <dbReference type="ARBA" id="ARBA00022984"/>
    </source>
</evidence>
<comment type="function">
    <text evidence="2">Cell wall formation.</text>
</comment>
<accession>A0ABQ7PU07</accession>
<dbReference type="Proteomes" id="UP000823941">
    <property type="component" value="Chromosome 28"/>
</dbReference>
<evidence type="ECO:0000256" key="13">
    <source>
        <dbReference type="ARBA" id="ARBA00022960"/>
    </source>
</evidence>
<dbReference type="InterPro" id="IPR006094">
    <property type="entry name" value="Oxid_FAD_bind_N"/>
</dbReference>
<dbReference type="PROSITE" id="PS51387">
    <property type="entry name" value="FAD_PCMH"/>
    <property type="match status" value="1"/>
</dbReference>
<evidence type="ECO:0000256" key="9">
    <source>
        <dbReference type="ARBA" id="ARBA00022618"/>
    </source>
</evidence>
<dbReference type="InterPro" id="IPR003170">
    <property type="entry name" value="MurB"/>
</dbReference>
<dbReference type="InterPro" id="IPR011601">
    <property type="entry name" value="MurB_C"/>
</dbReference>
<comment type="caution">
    <text evidence="21">The sequence shown here is derived from an EMBL/GenBank/DDBJ whole genome shotgun (WGS) entry which is preliminary data.</text>
</comment>
<dbReference type="Pfam" id="PF01565">
    <property type="entry name" value="FAD_binding_4"/>
    <property type="match status" value="1"/>
</dbReference>
<dbReference type="HAMAP" id="MF_00037">
    <property type="entry name" value="MurB"/>
    <property type="match status" value="1"/>
</dbReference>
<comment type="subunit">
    <text evidence="6">Homodimer.</text>
</comment>
<evidence type="ECO:0000313" key="22">
    <source>
        <dbReference type="Proteomes" id="UP000823941"/>
    </source>
</evidence>
<gene>
    <name evidence="21" type="ORF">JYU34_020200</name>
</gene>
<proteinExistence type="inferred from homology"/>
<keyword evidence="17" id="KW-0131">Cell cycle</keyword>
<dbReference type="InterPro" id="IPR016169">
    <property type="entry name" value="FAD-bd_PCMH_sub2"/>
</dbReference>
<evidence type="ECO:0000313" key="21">
    <source>
        <dbReference type="EMBL" id="KAG7296457.1"/>
    </source>
</evidence>
<evidence type="ECO:0000256" key="7">
    <source>
        <dbReference type="ARBA" id="ARBA00012518"/>
    </source>
</evidence>
<evidence type="ECO:0000256" key="10">
    <source>
        <dbReference type="ARBA" id="ARBA00022630"/>
    </source>
</evidence>
<evidence type="ECO:0000256" key="6">
    <source>
        <dbReference type="ARBA" id="ARBA00011738"/>
    </source>
</evidence>
<keyword evidence="13" id="KW-0133">Cell shape</keyword>
<evidence type="ECO:0000256" key="16">
    <source>
        <dbReference type="ARBA" id="ARBA00023140"/>
    </source>
</evidence>
<dbReference type="NCBIfam" id="NF000755">
    <property type="entry name" value="PRK00046.1"/>
    <property type="match status" value="1"/>
</dbReference>
<comment type="catalytic activity">
    <reaction evidence="19">
        <text>UDP-N-acetyl-alpha-D-muramate + NADP(+) = UDP-N-acetyl-3-O-(1-carboxyvinyl)-alpha-D-glucosamine + NADPH + H(+)</text>
        <dbReference type="Rhea" id="RHEA:12248"/>
        <dbReference type="ChEBI" id="CHEBI:15378"/>
        <dbReference type="ChEBI" id="CHEBI:57783"/>
        <dbReference type="ChEBI" id="CHEBI:58349"/>
        <dbReference type="ChEBI" id="CHEBI:68483"/>
        <dbReference type="ChEBI" id="CHEBI:70757"/>
        <dbReference type="EC" id="1.3.1.98"/>
    </reaction>
</comment>
<dbReference type="InterPro" id="IPR036635">
    <property type="entry name" value="MurB_C_sf"/>
</dbReference>
<dbReference type="PANTHER" id="PTHR21071">
    <property type="entry name" value="UDP-N-ACETYLENOLPYRUVOYLGLUCOSAMINE REDUCTASE"/>
    <property type="match status" value="1"/>
</dbReference>
<dbReference type="EC" id="1.3.1.98" evidence="7"/>
<dbReference type="Gene3D" id="3.30.465.10">
    <property type="match status" value="1"/>
</dbReference>
<keyword evidence="10" id="KW-0285">Flavoprotein</keyword>
<keyword evidence="8" id="KW-0963">Cytoplasm</keyword>
<evidence type="ECO:0000256" key="15">
    <source>
        <dbReference type="ARBA" id="ARBA00023002"/>
    </source>
</evidence>
<evidence type="ECO:0000256" key="4">
    <source>
        <dbReference type="ARBA" id="ARBA00004496"/>
    </source>
</evidence>
<evidence type="ECO:0000256" key="19">
    <source>
        <dbReference type="ARBA" id="ARBA00048914"/>
    </source>
</evidence>
<dbReference type="Gene3D" id="3.30.43.10">
    <property type="entry name" value="Uridine Diphospho-n-acetylenolpyruvylglucosamine Reductase, domain 2"/>
    <property type="match status" value="1"/>
</dbReference>
<sequence>MSLKNYNTFGISVQCKKLVVCNTILQMIENWQEAQTLNEPCFIIGEGSNILFTEDLNGTVLVNKLKGIEVNETLDAYHLHVNGGENWHNLVQYTLDNGMPGLENLALIPGVVGSAPIQNIGAYGLELKDVFEYADLVNLNDGTVHRMNESECKFGYRESIFKHQFKKGYAIVSVGLILKKEWKPKLNYAGLSKLNPETVTPREIFNLVCAIRRTKLPDPEIIGNAGSFFKNPVVSETIANKLKVEYENMPYYKDIKGIKLSAAWLIDRLELKGYRVRDAAVHKNHAMVLVNLGNASGKDVVELAKYIRKKVGEKFDIWLEPEVRFISATGEVDAVQLLSL</sequence>
<protein>
    <recommendedName>
        <fullName evidence="7">UDP-N-acetylmuramate dehydrogenase</fullName>
        <ecNumber evidence="7">1.3.1.98</ecNumber>
    </recommendedName>
</protein>
<keyword evidence="15" id="KW-0560">Oxidoreductase</keyword>
<dbReference type="Pfam" id="PF02873">
    <property type="entry name" value="MurB_C"/>
    <property type="match status" value="1"/>
</dbReference>
<dbReference type="NCBIfam" id="TIGR00179">
    <property type="entry name" value="murB"/>
    <property type="match status" value="1"/>
</dbReference>
<keyword evidence="22" id="KW-1185">Reference proteome</keyword>
<keyword evidence="12" id="KW-0521">NADP</keyword>
<dbReference type="EMBL" id="JAHIBW010000028">
    <property type="protein sequence ID" value="KAG7296457.1"/>
    <property type="molecule type" value="Genomic_DNA"/>
</dbReference>
<keyword evidence="18" id="KW-0961">Cell wall biogenesis/degradation</keyword>
<keyword evidence="14" id="KW-0573">Peptidoglycan synthesis</keyword>
<evidence type="ECO:0000256" key="2">
    <source>
        <dbReference type="ARBA" id="ARBA00003921"/>
    </source>
</evidence>
<evidence type="ECO:0000256" key="18">
    <source>
        <dbReference type="ARBA" id="ARBA00023316"/>
    </source>
</evidence>
<dbReference type="Gene3D" id="3.90.78.10">
    <property type="entry name" value="UDP-N-acetylenolpyruvoylglucosamine reductase, C-terminal domain"/>
    <property type="match status" value="1"/>
</dbReference>
<comment type="pathway">
    <text evidence="5">Cell wall biogenesis; peptidoglycan biosynthesis.</text>
</comment>
<comment type="subcellular location">
    <subcellularLocation>
        <location evidence="4">Cytoplasm</location>
    </subcellularLocation>
    <subcellularLocation>
        <location evidence="3">Peroxisome</location>
    </subcellularLocation>
</comment>